<feature type="domain" description="Carrier" evidence="5">
    <location>
        <begin position="1052"/>
        <end position="1127"/>
    </location>
</feature>
<dbReference type="Gene3D" id="3.30.300.30">
    <property type="match status" value="2"/>
</dbReference>
<evidence type="ECO:0000256" key="1">
    <source>
        <dbReference type="ARBA" id="ARBA00001957"/>
    </source>
</evidence>
<dbReference type="InterPro" id="IPR036736">
    <property type="entry name" value="ACP-like_sf"/>
</dbReference>
<dbReference type="EMBL" id="CP017708">
    <property type="protein sequence ID" value="WAN69061.1"/>
    <property type="molecule type" value="Genomic_DNA"/>
</dbReference>
<dbReference type="InterPro" id="IPR025110">
    <property type="entry name" value="AMP-bd_C"/>
</dbReference>
<dbReference type="Pfam" id="PF18563">
    <property type="entry name" value="TubC_N"/>
    <property type="match status" value="1"/>
</dbReference>
<dbReference type="InterPro" id="IPR044894">
    <property type="entry name" value="TubC_N_sf"/>
</dbReference>
<evidence type="ECO:0000313" key="6">
    <source>
        <dbReference type="EMBL" id="WAN69061.1"/>
    </source>
</evidence>
<proteinExistence type="inferred from homology"/>
<name>A0A9Q9UVQ8_MOOP1</name>
<dbReference type="FunFam" id="3.40.50.12780:FF:000012">
    <property type="entry name" value="Non-ribosomal peptide synthetase"/>
    <property type="match status" value="1"/>
</dbReference>
<dbReference type="CDD" id="cd05930">
    <property type="entry name" value="A_NRPS"/>
    <property type="match status" value="1"/>
</dbReference>
<dbReference type="Gene3D" id="3.40.50.12780">
    <property type="entry name" value="N-terminal domain of ligase-like"/>
    <property type="match status" value="1"/>
</dbReference>
<dbReference type="Gene3D" id="2.30.38.10">
    <property type="entry name" value="Luciferase, Domain 3"/>
    <property type="match status" value="1"/>
</dbReference>
<dbReference type="Pfam" id="PF00550">
    <property type="entry name" value="PP-binding"/>
    <property type="match status" value="2"/>
</dbReference>
<dbReference type="InterPro" id="IPR001242">
    <property type="entry name" value="Condensation_dom"/>
</dbReference>
<dbReference type="Pfam" id="PF00501">
    <property type="entry name" value="AMP-binding"/>
    <property type="match status" value="2"/>
</dbReference>
<keyword evidence="3" id="KW-0596">Phosphopantetheine</keyword>
<dbReference type="InterPro" id="IPR029058">
    <property type="entry name" value="AB_hydrolase_fold"/>
</dbReference>
<reference evidence="6" key="1">
    <citation type="journal article" date="2017" name="Proc. Natl. Acad. Sci. U.S.A.">
        <title>Comparative genomics uncovers the prolific and distinctive metabolic potential of the cyanobacterial genus Moorea.</title>
        <authorList>
            <person name="Leao T."/>
            <person name="Castelao G."/>
            <person name="Korobeynikov A."/>
            <person name="Monroe E.A."/>
            <person name="Podell S."/>
            <person name="Glukhov E."/>
            <person name="Allen E.E."/>
            <person name="Gerwick W.H."/>
            <person name="Gerwick L."/>
        </authorList>
    </citation>
    <scope>NUCLEOTIDE SEQUENCE</scope>
    <source>
        <strain evidence="6">JHB</strain>
    </source>
</reference>
<dbReference type="InterPro" id="IPR045851">
    <property type="entry name" value="AMP-bd_C_sf"/>
</dbReference>
<dbReference type="InterPro" id="IPR020806">
    <property type="entry name" value="PKS_PP-bd"/>
</dbReference>
<dbReference type="Gene3D" id="1.10.10.1830">
    <property type="entry name" value="Non-ribosomal peptide synthase, adenylation domain"/>
    <property type="match status" value="1"/>
</dbReference>
<gene>
    <name evidence="6" type="ORF">BJP36_42660</name>
</gene>
<evidence type="ECO:0000256" key="3">
    <source>
        <dbReference type="ARBA" id="ARBA00022450"/>
    </source>
</evidence>
<dbReference type="SMART" id="SM00824">
    <property type="entry name" value="PKS_TE"/>
    <property type="match status" value="1"/>
</dbReference>
<dbReference type="FunFam" id="3.30.300.30:FF:000010">
    <property type="entry name" value="Enterobactin synthetase component F"/>
    <property type="match status" value="2"/>
</dbReference>
<dbReference type="GO" id="GO:0043041">
    <property type="term" value="P:amino acid activation for nonribosomal peptide biosynthetic process"/>
    <property type="evidence" value="ECO:0007669"/>
    <property type="project" value="TreeGrafter"/>
</dbReference>
<dbReference type="SUPFAM" id="SSF47336">
    <property type="entry name" value="ACP-like"/>
    <property type="match status" value="2"/>
</dbReference>
<dbReference type="PROSITE" id="PS50075">
    <property type="entry name" value="CARRIER"/>
    <property type="match status" value="2"/>
</dbReference>
<dbReference type="GO" id="GO:0031177">
    <property type="term" value="F:phosphopantetheine binding"/>
    <property type="evidence" value="ECO:0007669"/>
    <property type="project" value="InterPro"/>
</dbReference>
<dbReference type="InterPro" id="IPR020845">
    <property type="entry name" value="AMP-binding_CS"/>
</dbReference>
<comment type="similarity">
    <text evidence="2">Belongs to the ATP-dependent AMP-binding enzyme family.</text>
</comment>
<evidence type="ECO:0000259" key="5">
    <source>
        <dbReference type="PROSITE" id="PS50075"/>
    </source>
</evidence>
<dbReference type="SUPFAM" id="SSF53474">
    <property type="entry name" value="alpha/beta-Hydrolases"/>
    <property type="match status" value="1"/>
</dbReference>
<dbReference type="GO" id="GO:0005829">
    <property type="term" value="C:cytosol"/>
    <property type="evidence" value="ECO:0007669"/>
    <property type="project" value="TreeGrafter"/>
</dbReference>
<dbReference type="FunFam" id="3.40.50.980:FF:000001">
    <property type="entry name" value="Non-ribosomal peptide synthetase"/>
    <property type="match status" value="1"/>
</dbReference>
<dbReference type="GO" id="GO:0008610">
    <property type="term" value="P:lipid biosynthetic process"/>
    <property type="evidence" value="ECO:0007669"/>
    <property type="project" value="UniProtKB-ARBA"/>
</dbReference>
<dbReference type="FunFam" id="2.30.38.10:FF:000001">
    <property type="entry name" value="Non-ribosomal peptide synthetase PvdI"/>
    <property type="match status" value="1"/>
</dbReference>
<dbReference type="PROSITE" id="PS00012">
    <property type="entry name" value="PHOSPHOPANTETHEINE"/>
    <property type="match status" value="1"/>
</dbReference>
<dbReference type="GO" id="GO:0044550">
    <property type="term" value="P:secondary metabolite biosynthetic process"/>
    <property type="evidence" value="ECO:0007669"/>
    <property type="project" value="UniProtKB-ARBA"/>
</dbReference>
<dbReference type="PANTHER" id="PTHR45527:SF14">
    <property type="entry name" value="PLIPASTATIN SYNTHASE SUBUNIT B"/>
    <property type="match status" value="1"/>
</dbReference>
<keyword evidence="4" id="KW-0597">Phosphoprotein</keyword>
<feature type="domain" description="Carrier" evidence="5">
    <location>
        <begin position="2121"/>
        <end position="2196"/>
    </location>
</feature>
<dbReference type="Pfam" id="PF00975">
    <property type="entry name" value="Thioesterase"/>
    <property type="match status" value="1"/>
</dbReference>
<dbReference type="FunFam" id="1.10.1200.10:FF:000005">
    <property type="entry name" value="Nonribosomal peptide synthetase 1"/>
    <property type="match status" value="2"/>
</dbReference>
<dbReference type="NCBIfam" id="TIGR01733">
    <property type="entry name" value="AA-adenyl-dom"/>
    <property type="match status" value="2"/>
</dbReference>
<dbReference type="SUPFAM" id="SSF56801">
    <property type="entry name" value="Acetyl-CoA synthetase-like"/>
    <property type="match status" value="2"/>
</dbReference>
<dbReference type="SMART" id="SM00823">
    <property type="entry name" value="PKS_PP"/>
    <property type="match status" value="2"/>
</dbReference>
<dbReference type="InterPro" id="IPR041464">
    <property type="entry name" value="TubC_N"/>
</dbReference>
<reference evidence="6" key="2">
    <citation type="submission" date="2022-10" db="EMBL/GenBank/DDBJ databases">
        <authorList>
            <person name="Ngo T.-E."/>
        </authorList>
    </citation>
    <scope>NUCLEOTIDE SEQUENCE</scope>
    <source>
        <strain evidence="6">JHB</strain>
    </source>
</reference>
<dbReference type="FunFam" id="3.30.559.30:FF:000001">
    <property type="entry name" value="Non-ribosomal peptide synthetase"/>
    <property type="match status" value="1"/>
</dbReference>
<evidence type="ECO:0000256" key="2">
    <source>
        <dbReference type="ARBA" id="ARBA00006432"/>
    </source>
</evidence>
<dbReference type="CDD" id="cd19531">
    <property type="entry name" value="LCL_NRPS-like"/>
    <property type="match status" value="2"/>
</dbReference>
<dbReference type="Gene3D" id="3.30.559.10">
    <property type="entry name" value="Chloramphenicol acetyltransferase-like domain"/>
    <property type="match status" value="2"/>
</dbReference>
<dbReference type="PANTHER" id="PTHR45527">
    <property type="entry name" value="NONRIBOSOMAL PEPTIDE SYNTHETASE"/>
    <property type="match status" value="1"/>
</dbReference>
<dbReference type="GO" id="GO:0003824">
    <property type="term" value="F:catalytic activity"/>
    <property type="evidence" value="ECO:0007669"/>
    <property type="project" value="InterPro"/>
</dbReference>
<dbReference type="Gene3D" id="3.30.559.30">
    <property type="entry name" value="Nonribosomal peptide synthetase, condensation domain"/>
    <property type="match status" value="2"/>
</dbReference>
<evidence type="ECO:0000256" key="4">
    <source>
        <dbReference type="ARBA" id="ARBA00022553"/>
    </source>
</evidence>
<dbReference type="Gene3D" id="3.40.50.1820">
    <property type="entry name" value="alpha/beta hydrolase"/>
    <property type="match status" value="1"/>
</dbReference>
<dbReference type="InterPro" id="IPR042099">
    <property type="entry name" value="ANL_N_sf"/>
</dbReference>
<dbReference type="Pfam" id="PF13193">
    <property type="entry name" value="AMP-binding_C"/>
    <property type="match status" value="2"/>
</dbReference>
<comment type="cofactor">
    <cofactor evidence="1">
        <name>pantetheine 4'-phosphate</name>
        <dbReference type="ChEBI" id="CHEBI:47942"/>
    </cofactor>
</comment>
<dbReference type="Gene3D" id="3.40.50.980">
    <property type="match status" value="2"/>
</dbReference>
<dbReference type="InterPro" id="IPR010071">
    <property type="entry name" value="AA_adenyl_dom"/>
</dbReference>
<organism evidence="6">
    <name type="scientific">Moorena producens (strain JHB)</name>
    <dbReference type="NCBI Taxonomy" id="1454205"/>
    <lineage>
        <taxon>Bacteria</taxon>
        <taxon>Bacillati</taxon>
        <taxon>Cyanobacteriota</taxon>
        <taxon>Cyanophyceae</taxon>
        <taxon>Coleofasciculales</taxon>
        <taxon>Coleofasciculaceae</taxon>
        <taxon>Moorena</taxon>
    </lineage>
</organism>
<protein>
    <submittedName>
        <fullName evidence="6">Amino acid adenylation domain-containing protein</fullName>
    </submittedName>
</protein>
<dbReference type="CDD" id="cd17651">
    <property type="entry name" value="A_NRPS_VisG_like"/>
    <property type="match status" value="1"/>
</dbReference>
<dbReference type="Gene3D" id="1.10.1200.10">
    <property type="entry name" value="ACP-like"/>
    <property type="match status" value="2"/>
</dbReference>
<dbReference type="SUPFAM" id="SSF52777">
    <property type="entry name" value="CoA-dependent acyltransferases"/>
    <property type="match status" value="4"/>
</dbReference>
<dbReference type="InterPro" id="IPR001031">
    <property type="entry name" value="Thioesterase"/>
</dbReference>
<dbReference type="InterPro" id="IPR006162">
    <property type="entry name" value="Ppantetheine_attach_site"/>
</dbReference>
<dbReference type="InterPro" id="IPR020802">
    <property type="entry name" value="TesA-like"/>
</dbReference>
<dbReference type="InterPro" id="IPR000873">
    <property type="entry name" value="AMP-dep_synth/lig_dom"/>
</dbReference>
<dbReference type="Proteomes" id="UP000176944">
    <property type="component" value="Chromosome"/>
</dbReference>
<dbReference type="InterPro" id="IPR009081">
    <property type="entry name" value="PP-bd_ACP"/>
</dbReference>
<dbReference type="NCBIfam" id="NF003417">
    <property type="entry name" value="PRK04813.1"/>
    <property type="match status" value="2"/>
</dbReference>
<dbReference type="FunFam" id="3.30.559.10:FF:000012">
    <property type="entry name" value="Non-ribosomal peptide synthetase"/>
    <property type="match status" value="2"/>
</dbReference>
<dbReference type="InterPro" id="IPR023213">
    <property type="entry name" value="CAT-like_dom_sf"/>
</dbReference>
<dbReference type="PROSITE" id="PS00455">
    <property type="entry name" value="AMP_BINDING"/>
    <property type="match status" value="2"/>
</dbReference>
<dbReference type="Pfam" id="PF00668">
    <property type="entry name" value="Condensation"/>
    <property type="match status" value="2"/>
</dbReference>
<accession>A0A9Q9UVQ8</accession>
<sequence length="2477" mass="277066">MNNNQVNIVEFISWLQNQGINISTNGEKLLCRVNKGTLTPALRQKIAERQAEIIVFLQQIGQGYNTNYPPIKAIPRDQKLPLSFSQERLWFIDQLEGSKAPYIQHGALQITGNLNVLVLEQALSEIINRHEVLRTSFPTLNGTPTQVIHPNSSININVVDLQKYQEAERETVLQQQVQFEATTPFDLEVAPLIRCKLWQLDSSEYVLVLTMHHIVSDGWSMGILIEELSSLYQAFAASEPSPLPELPIQYADFALWQRQWLSGEILNTQLNYWKKALFGAPELLQLPTDRSRPHVMSYRGSSESFSLSTELTEKLQQLSRNAGSTLFMTLQAAFATLLYRYSGQKDILIGSPIANRNRREIESLIGFFVNTLVLKTRFEDNPSFSELLKQVRETTLIAYEHQDVPFEQVVEALQPQRSLSHSPLFQVMFVLQNAPMGKLDLPGLSLSQLNQHSTIAKFDLTLSMTETELGLVGRWEYNTDLFDGSTIKRMANHFQNLLSAIVENPQQVVGELPLLSAEERHQLLVEWNDTASEYPKDKCIHQLFSEQVEKTPDAIAVMFNQEQLTYHQLNQRANQLAHHLLSLGVGPEVLVGICVERSVQMVVGLLGILKAGGAYVPLDPNYPQERLSYMLADSGVEVLLTQQSLLESLPNNQAQVVCLDSDWGAIEQYSGENLEVGVDSDNLAYVIYTSGSTGQPKGVAMNHSPLVNLILWQLKNSSAKYSTKTGQFTPISFDVSFQEILSTWCSGGTLVLIPEDVRRDGTALLQLLKQQGVERLFLPFVALEHLATSALTSPECLPSTLCELITAGEQLQITPTLRNFFEKLSNCRLENQYGPTETHVVSAFTLNGFPSDWSSLPPIGRPIANTQIYILDKHLQPVPIGVAGELYLGGDGLARGYLNRPELTSEKFIPNPFFNSNSERLYKTGDLARYLRDGNIEFIGRIDNQVKIRGFRIELGEIEAVLSTHPHIQQTTVIVTEDLPGHKRLVAYIVSEDQSLTTNQLREFLKQKLPDYMVPNAFVTLDSLPLTPNGKVDRKSLPAPDGVFTRENEYVAPRTPTEEIIANIFALVLGVPYVGIHDNFFEIGGHSLLATQLISQLRVTFKREIPLRQVFESPTIALISPKLTQLLTTENQLILPLIQPRTDSEQLPLSSAQERLWFLNQLEGSSATYNMPAALKITGNLIINALEQTLSEIINRHEVLRTSFSTVNGTPTQVIHPDTTININVVDLQQYPEPLRETILQQEVQQEATTPFDLEVAPLIRCKLWQLDTTEYVLVLTMHHIVSDGWSMGILIEELSSLYQAFAASEPSPLPELPIQYADFALWQRQWLSGEILENQLNYWKEAIDGAPELLQLATDYPRPTVATYQGRTESFSLNTELTQKLQTLSRDSGTTLFMTLLAAFGTLLHRYSGQEDILIGTPIANRNRREIEPLIGFFVNTLVIRTDLSGNPSFQELLRRVRSVSLDAYAHQDVPFEKLVEQLQPERSLSYNPLFQVFFNMLNLSEKQLEVPGVNLEPFDTIEEAASKFDLTLYAAEKNQKIQLKLVYNAELFLPERIRVFLNQFHYLIPQIVAAPNHPISSYSLVTPESKHLLPDPKAVLPQPPYELVTTMFTSWAKRTPAQPAICQGFRTWNYGELSQTAQTLAKVLLAHGIKRGEVVAVSGVRSFGLIASIIGVFLSGGVLLSVDPKLPNPRQLLMLQQAKAKYIIYVGTQPLDDESIWNSLVNIWVEPETAEVINSQQDISQITHLPEIVSDHAAYIFFTSGSTGVPKGVLGSHQGISHFLTWQRQRFEIGQQDRIAQLTGLSFDAVLRDILLPLTSGAILCLPQEQDILEPTLILSWLETEQISVLHTVPTLAQSWLTNVPPGVSLSSLRWLFFAGEPLKGTLVRQWRQVFPQAGEIVNLYGATETTLVKCCYQVPNQPSSGIESVGWPLPETQALVLGENNQLCGIGEEGEIVIRTPFCSLGYINASQESLSRFVKNPFSNDPQDLLYYTGDRGRYYLDGSLEILGRQDHQVKIRGVRIEPGEIETVLSQHQAVLQTVVIATEDIAGNKCLIAYVVTSDQSLTSFQLREFLFSKLPSYMVPSAFVTLDSLPLTPNGKVDRFALPAPDGEITREHQYVAPRTTIELQLTQIWSDVLNLTSVGVQDNFFELGGHSLNAVRLMSLIQQQFQINLPLATLFQSPTIEQLASLLGSSVNTQNPILVGIKTSGNQPPLFCIHPVGGNVLCYAELARHLDQDYPVYGLQSLGLDGQQQPLTSVEEMASHYIEAIQPIQPQGPYHLIGWSFGGVIAYEMAQQLQAKNTPVGLLTLIDSYAPTLIRKPSEIDQAMIVNLLAQDLGGLYGQELDISNETLRQLEASEQVLHLFEQAKQQGIFPSDLEIEQMRSLWEVFQANITANYHYKPKAYPGSVLLLKASQTSPAVIEDPTHGWGSLVLGDIQTHTITGDHFTIMKAPQVEVITAELNNYLMLIQSQQDRG</sequence>